<evidence type="ECO:0000256" key="19">
    <source>
        <dbReference type="ARBA" id="ARBA00049035"/>
    </source>
</evidence>
<dbReference type="RefSeq" id="WP_048688247.1">
    <property type="nucleotide sequence ID" value="NZ_KQ130482.1"/>
</dbReference>
<dbReference type="InterPro" id="IPR013221">
    <property type="entry name" value="Mur_ligase_cen"/>
</dbReference>
<dbReference type="STRING" id="1513271.XM47_00750"/>
<sequence length="429" mass="47814">MSQLSKSGRLGFNSLSAWLTHLESLHPKDIELGLDRVKLVFNQLNLDFSASKIVLLAGTNGKGTSCHLLQQILTQHGYQVGCYNSPHIHDYRERVTLDNKWFSEQQHCDVFAQIEAARGDTPLTYFEFGTLAAITMLAQAKPDFILLEVGLGGRLDATNIVEPDLSIITTIDIDHKDWLGDTRELIAKEKAGICRPHGKTICGDFHPPVSLQQIAQSLALDISWQLVDFNFTVVEDKWHWHSKTLSFDNLPKPNMPLQNASTVLAALEKLEITIDEQKLVSCLSNYQLAGRWQKIHSQPDLFLDVAHNPESVKYLKKQLENTVTGRKKVAVLGMLKDKDIFASLELISAMFDSWFLADINQPRGAQAETLKSVLVDNLKVDAGKIQCFSSITQAKSAAIAESSSDDLVVAFGSFWVVTDLLETISQKEL</sequence>
<keyword evidence="13" id="KW-0289">Folate biosynthesis</keyword>
<evidence type="ECO:0000256" key="12">
    <source>
        <dbReference type="ARBA" id="ARBA00022842"/>
    </source>
</evidence>
<dbReference type="PANTHER" id="PTHR11136">
    <property type="entry name" value="FOLYLPOLYGLUTAMATE SYNTHASE-RELATED"/>
    <property type="match status" value="1"/>
</dbReference>
<accession>A0A0J8GZN4</accession>
<dbReference type="GO" id="GO:0005524">
    <property type="term" value="F:ATP binding"/>
    <property type="evidence" value="ECO:0007669"/>
    <property type="project" value="UniProtKB-KW"/>
</dbReference>
<dbReference type="InterPro" id="IPR001645">
    <property type="entry name" value="Folylpolyglutamate_synth"/>
</dbReference>
<dbReference type="PATRIC" id="fig|1513271.3.peg.156"/>
<dbReference type="NCBIfam" id="NF008101">
    <property type="entry name" value="PRK10846.1"/>
    <property type="match status" value="1"/>
</dbReference>
<comment type="catalytic activity">
    <reaction evidence="17">
        <text>(6S)-5,6,7,8-tetrahydrofolyl-(gamma-L-Glu)(n) + L-glutamate + ATP = (6S)-5,6,7,8-tetrahydrofolyl-(gamma-L-Glu)(n+1) + ADP + phosphate + H(+)</text>
        <dbReference type="Rhea" id="RHEA:10580"/>
        <dbReference type="Rhea" id="RHEA-COMP:14738"/>
        <dbReference type="Rhea" id="RHEA-COMP:14740"/>
        <dbReference type="ChEBI" id="CHEBI:15378"/>
        <dbReference type="ChEBI" id="CHEBI:29985"/>
        <dbReference type="ChEBI" id="CHEBI:30616"/>
        <dbReference type="ChEBI" id="CHEBI:43474"/>
        <dbReference type="ChEBI" id="CHEBI:141005"/>
        <dbReference type="ChEBI" id="CHEBI:456216"/>
        <dbReference type="EC" id="6.3.2.17"/>
    </reaction>
</comment>
<evidence type="ECO:0000256" key="6">
    <source>
        <dbReference type="ARBA" id="ARBA00013025"/>
    </source>
</evidence>
<dbReference type="SUPFAM" id="SSF53623">
    <property type="entry name" value="MurD-like peptide ligases, catalytic domain"/>
    <property type="match status" value="1"/>
</dbReference>
<evidence type="ECO:0000256" key="5">
    <source>
        <dbReference type="ARBA" id="ARBA00013023"/>
    </source>
</evidence>
<dbReference type="NCBIfam" id="TIGR01499">
    <property type="entry name" value="folC"/>
    <property type="match status" value="1"/>
</dbReference>
<comment type="function">
    <text evidence="1">Functions in two distinct reactions of the de novo folate biosynthetic pathway. Catalyzes the addition of a glutamate residue to dihydropteroate (7,8-dihydropteroate or H2Pte) to form dihydrofolate (7,8-dihydrofolate monoglutamate or H2Pte-Glu). Also catalyzes successive additions of L-glutamate to tetrahydrofolate or 10-formyltetrahydrofolate or 5,10-methylenetetrahydrofolate, leading to folylpolyglutamate derivatives.</text>
</comment>
<dbReference type="UniPathway" id="UPA00077">
    <property type="reaction ID" value="UER00157"/>
</dbReference>
<comment type="catalytic activity">
    <reaction evidence="19">
        <text>(6R)-5,10-methylenetetrahydrofolyl-(gamma-L-Glu)(n) + L-glutamate + ATP = (6R)-5,10-methylenetetrahydrofolyl-(gamma-L-Glu)(n+1) + ADP + phosphate + H(+)</text>
        <dbReference type="Rhea" id="RHEA:51912"/>
        <dbReference type="Rhea" id="RHEA-COMP:13257"/>
        <dbReference type="Rhea" id="RHEA-COMP:13258"/>
        <dbReference type="ChEBI" id="CHEBI:15378"/>
        <dbReference type="ChEBI" id="CHEBI:29985"/>
        <dbReference type="ChEBI" id="CHEBI:30616"/>
        <dbReference type="ChEBI" id="CHEBI:43474"/>
        <dbReference type="ChEBI" id="CHEBI:136572"/>
        <dbReference type="ChEBI" id="CHEBI:456216"/>
        <dbReference type="EC" id="6.3.2.17"/>
    </reaction>
</comment>
<dbReference type="PROSITE" id="PS01011">
    <property type="entry name" value="FOLYLPOLYGLU_SYNT_1"/>
    <property type="match status" value="1"/>
</dbReference>
<dbReference type="GO" id="GO:0004326">
    <property type="term" value="F:tetrahydrofolylpolyglutamate synthase activity"/>
    <property type="evidence" value="ECO:0007669"/>
    <property type="project" value="UniProtKB-EC"/>
</dbReference>
<evidence type="ECO:0000313" key="24">
    <source>
        <dbReference type="EMBL" id="KMT66694.1"/>
    </source>
</evidence>
<dbReference type="PANTHER" id="PTHR11136:SF0">
    <property type="entry name" value="DIHYDROFOLATE SYNTHETASE-RELATED"/>
    <property type="match status" value="1"/>
</dbReference>
<comment type="caution">
    <text evidence="24">The sequence shown here is derived from an EMBL/GenBank/DDBJ whole genome shotgun (WGS) entry which is preliminary data.</text>
</comment>
<evidence type="ECO:0000313" key="25">
    <source>
        <dbReference type="Proteomes" id="UP000037600"/>
    </source>
</evidence>
<evidence type="ECO:0000256" key="2">
    <source>
        <dbReference type="ARBA" id="ARBA00004799"/>
    </source>
</evidence>
<comment type="catalytic activity">
    <reaction evidence="18">
        <text>10-formyltetrahydrofolyl-(gamma-L-Glu)(n) + L-glutamate + ATP = 10-formyltetrahydrofolyl-(gamma-L-Glu)(n+1) + ADP + phosphate + H(+)</text>
        <dbReference type="Rhea" id="RHEA:51904"/>
        <dbReference type="Rhea" id="RHEA-COMP:13088"/>
        <dbReference type="Rhea" id="RHEA-COMP:14300"/>
        <dbReference type="ChEBI" id="CHEBI:15378"/>
        <dbReference type="ChEBI" id="CHEBI:29985"/>
        <dbReference type="ChEBI" id="CHEBI:30616"/>
        <dbReference type="ChEBI" id="CHEBI:43474"/>
        <dbReference type="ChEBI" id="CHEBI:134413"/>
        <dbReference type="ChEBI" id="CHEBI:456216"/>
        <dbReference type="EC" id="6.3.2.17"/>
    </reaction>
</comment>
<dbReference type="AlphaFoldDB" id="A0A0J8GZN4"/>
<evidence type="ECO:0000256" key="16">
    <source>
        <dbReference type="ARBA" id="ARBA00032510"/>
    </source>
</evidence>
<protein>
    <recommendedName>
        <fullName evidence="7">Dihydrofolate synthase/folylpolyglutamate synthase</fullName>
        <ecNumber evidence="5">6.3.2.12</ecNumber>
        <ecNumber evidence="6">6.3.2.17</ecNumber>
    </recommendedName>
    <alternativeName>
        <fullName evidence="16">Folylpoly-gamma-glutamate synthetase-dihydrofolate synthetase</fullName>
    </alternativeName>
    <alternativeName>
        <fullName evidence="14">Folylpolyglutamate synthetase</fullName>
    </alternativeName>
    <alternativeName>
        <fullName evidence="15">Tetrahydrofolylpolyglutamate synthase</fullName>
    </alternativeName>
</protein>
<evidence type="ECO:0000256" key="14">
    <source>
        <dbReference type="ARBA" id="ARBA00030048"/>
    </source>
</evidence>
<evidence type="ECO:0000256" key="8">
    <source>
        <dbReference type="ARBA" id="ARBA00022598"/>
    </source>
</evidence>
<evidence type="ECO:0000256" key="11">
    <source>
        <dbReference type="ARBA" id="ARBA00022840"/>
    </source>
</evidence>
<organism evidence="24 25">
    <name type="scientific">Catenovulum maritimum</name>
    <dbReference type="NCBI Taxonomy" id="1513271"/>
    <lineage>
        <taxon>Bacteria</taxon>
        <taxon>Pseudomonadati</taxon>
        <taxon>Pseudomonadota</taxon>
        <taxon>Gammaproteobacteria</taxon>
        <taxon>Alteromonadales</taxon>
        <taxon>Alteromonadaceae</taxon>
        <taxon>Catenovulum</taxon>
    </lineage>
</organism>
<dbReference type="Pfam" id="PF02875">
    <property type="entry name" value="Mur_ligase_C"/>
    <property type="match status" value="1"/>
</dbReference>
<dbReference type="Proteomes" id="UP000037600">
    <property type="component" value="Unassembled WGS sequence"/>
</dbReference>
<keyword evidence="11 21" id="KW-0067">ATP-binding</keyword>
<evidence type="ECO:0000256" key="17">
    <source>
        <dbReference type="ARBA" id="ARBA00047493"/>
    </source>
</evidence>
<feature type="domain" description="Mur ligase C-terminal" evidence="22">
    <location>
        <begin position="290"/>
        <end position="414"/>
    </location>
</feature>
<evidence type="ECO:0000256" key="20">
    <source>
        <dbReference type="ARBA" id="ARBA00049161"/>
    </source>
</evidence>
<evidence type="ECO:0000259" key="22">
    <source>
        <dbReference type="Pfam" id="PF02875"/>
    </source>
</evidence>
<evidence type="ECO:0000256" key="9">
    <source>
        <dbReference type="ARBA" id="ARBA00022723"/>
    </source>
</evidence>
<dbReference type="Gene3D" id="3.90.190.20">
    <property type="entry name" value="Mur ligase, C-terminal domain"/>
    <property type="match status" value="1"/>
</dbReference>
<dbReference type="GO" id="GO:0046654">
    <property type="term" value="P:tetrahydrofolate biosynthetic process"/>
    <property type="evidence" value="ECO:0007669"/>
    <property type="project" value="UniProtKB-UniPathway"/>
</dbReference>
<keyword evidence="9" id="KW-0479">Metal-binding</keyword>
<dbReference type="InterPro" id="IPR018109">
    <property type="entry name" value="Folylpolyglutamate_synth_CS"/>
</dbReference>
<evidence type="ECO:0000256" key="13">
    <source>
        <dbReference type="ARBA" id="ARBA00022909"/>
    </source>
</evidence>
<dbReference type="EC" id="6.3.2.17" evidence="6"/>
<dbReference type="InterPro" id="IPR004101">
    <property type="entry name" value="Mur_ligase_C"/>
</dbReference>
<dbReference type="Gene3D" id="3.40.1190.10">
    <property type="entry name" value="Mur-like, catalytic domain"/>
    <property type="match status" value="1"/>
</dbReference>
<evidence type="ECO:0000256" key="4">
    <source>
        <dbReference type="ARBA" id="ARBA00008276"/>
    </source>
</evidence>
<evidence type="ECO:0000256" key="3">
    <source>
        <dbReference type="ARBA" id="ARBA00005150"/>
    </source>
</evidence>
<proteinExistence type="inferred from homology"/>
<comment type="similarity">
    <text evidence="4 21">Belongs to the folylpolyglutamate synthase family.</text>
</comment>
<dbReference type="GO" id="GO:0046656">
    <property type="term" value="P:folic acid biosynthetic process"/>
    <property type="evidence" value="ECO:0007669"/>
    <property type="project" value="UniProtKB-KW"/>
</dbReference>
<dbReference type="GO" id="GO:0005737">
    <property type="term" value="C:cytoplasm"/>
    <property type="evidence" value="ECO:0007669"/>
    <property type="project" value="TreeGrafter"/>
</dbReference>
<keyword evidence="25" id="KW-1185">Reference proteome</keyword>
<dbReference type="GO" id="GO:0046872">
    <property type="term" value="F:metal ion binding"/>
    <property type="evidence" value="ECO:0007669"/>
    <property type="project" value="UniProtKB-KW"/>
</dbReference>
<comment type="pathway">
    <text evidence="3">Cofactor biosynthesis; tetrahydrofolylpolyglutamate biosynthesis.</text>
</comment>
<comment type="pathway">
    <text evidence="2">Cofactor biosynthesis; tetrahydrofolate biosynthesis; 7,8-dihydrofolate from 2-amino-4-hydroxy-6-hydroxymethyl-7,8-dihydropteridine diphosphate and 4-aminobenzoate: step 2/2.</text>
</comment>
<evidence type="ECO:0000259" key="23">
    <source>
        <dbReference type="Pfam" id="PF08245"/>
    </source>
</evidence>
<dbReference type="EMBL" id="LAZL01000002">
    <property type="protein sequence ID" value="KMT66694.1"/>
    <property type="molecule type" value="Genomic_DNA"/>
</dbReference>
<comment type="catalytic activity">
    <reaction evidence="20">
        <text>7,8-dihydropteroate + L-glutamate + ATP = 7,8-dihydrofolate + ADP + phosphate + H(+)</text>
        <dbReference type="Rhea" id="RHEA:23584"/>
        <dbReference type="ChEBI" id="CHEBI:15378"/>
        <dbReference type="ChEBI" id="CHEBI:17839"/>
        <dbReference type="ChEBI" id="CHEBI:29985"/>
        <dbReference type="ChEBI" id="CHEBI:30616"/>
        <dbReference type="ChEBI" id="CHEBI:43474"/>
        <dbReference type="ChEBI" id="CHEBI:57451"/>
        <dbReference type="ChEBI" id="CHEBI:456216"/>
        <dbReference type="EC" id="6.3.2.12"/>
    </reaction>
</comment>
<dbReference type="OrthoDB" id="9809356at2"/>
<gene>
    <name evidence="24" type="ORF">XM47_00750</name>
</gene>
<evidence type="ECO:0000256" key="1">
    <source>
        <dbReference type="ARBA" id="ARBA00002714"/>
    </source>
</evidence>
<dbReference type="InterPro" id="IPR036565">
    <property type="entry name" value="Mur-like_cat_sf"/>
</dbReference>
<dbReference type="EC" id="6.3.2.12" evidence="5"/>
<dbReference type="Pfam" id="PF08245">
    <property type="entry name" value="Mur_ligase_M"/>
    <property type="match status" value="1"/>
</dbReference>
<keyword evidence="12" id="KW-0460">Magnesium</keyword>
<evidence type="ECO:0000256" key="18">
    <source>
        <dbReference type="ARBA" id="ARBA00047808"/>
    </source>
</evidence>
<keyword evidence="8 21" id="KW-0436">Ligase</keyword>
<evidence type="ECO:0000256" key="7">
    <source>
        <dbReference type="ARBA" id="ARBA00019357"/>
    </source>
</evidence>
<dbReference type="SUPFAM" id="SSF53244">
    <property type="entry name" value="MurD-like peptide ligases, peptide-binding domain"/>
    <property type="match status" value="1"/>
</dbReference>
<dbReference type="GO" id="GO:0008841">
    <property type="term" value="F:dihydrofolate synthase activity"/>
    <property type="evidence" value="ECO:0007669"/>
    <property type="project" value="UniProtKB-EC"/>
</dbReference>
<feature type="domain" description="Mur ligase central" evidence="23">
    <location>
        <begin position="57"/>
        <end position="197"/>
    </location>
</feature>
<dbReference type="InterPro" id="IPR036615">
    <property type="entry name" value="Mur_ligase_C_dom_sf"/>
</dbReference>
<reference evidence="24 25" key="1">
    <citation type="submission" date="2015-04" db="EMBL/GenBank/DDBJ databases">
        <title>Draft Genome Sequence of the Novel Agar-Digesting Marine Bacterium Q1.</title>
        <authorList>
            <person name="Li Y."/>
            <person name="Li D."/>
            <person name="Chen G."/>
            <person name="Du Z."/>
        </authorList>
    </citation>
    <scope>NUCLEOTIDE SEQUENCE [LARGE SCALE GENOMIC DNA]</scope>
    <source>
        <strain evidence="24 25">Q1</strain>
    </source>
</reference>
<dbReference type="PIRSF" id="PIRSF001563">
    <property type="entry name" value="Folylpolyglu_synth"/>
    <property type="match status" value="1"/>
</dbReference>
<dbReference type="PROSITE" id="PS01012">
    <property type="entry name" value="FOLYLPOLYGLU_SYNT_2"/>
    <property type="match status" value="1"/>
</dbReference>
<name>A0A0J8GZN4_9ALTE</name>
<evidence type="ECO:0000256" key="10">
    <source>
        <dbReference type="ARBA" id="ARBA00022741"/>
    </source>
</evidence>
<evidence type="ECO:0000256" key="15">
    <source>
        <dbReference type="ARBA" id="ARBA00030592"/>
    </source>
</evidence>
<evidence type="ECO:0000256" key="21">
    <source>
        <dbReference type="PIRNR" id="PIRNR001563"/>
    </source>
</evidence>
<keyword evidence="10 21" id="KW-0547">Nucleotide-binding</keyword>